<dbReference type="Proteomes" id="UP000266778">
    <property type="component" value="Chromosome"/>
</dbReference>
<dbReference type="EMBL" id="CP025706">
    <property type="protein sequence ID" value="AXB04070.1"/>
    <property type="molecule type" value="Genomic_DNA"/>
</dbReference>
<gene>
    <name evidence="1" type="ORF">C1C91_02595</name>
</gene>
<sequence length="83" mass="8727">MKIVLPLLFSLTTLTAAAGDQGSRTPPKPPHELSAEMKAAFEGCKEHGKPGESEFDNCMSDLGFERPDGPAPAGGKQGENEAE</sequence>
<proteinExistence type="predicted"/>
<name>A0A3S7P3Q1_AERCA</name>
<protein>
    <submittedName>
        <fullName evidence="1">Uncharacterized protein</fullName>
    </submittedName>
</protein>
<evidence type="ECO:0000313" key="1">
    <source>
        <dbReference type="EMBL" id="AXB04070.1"/>
    </source>
</evidence>
<organism evidence="1 2">
    <name type="scientific">Aeromonas caviae</name>
    <name type="common">Aeromonas punctata</name>
    <dbReference type="NCBI Taxonomy" id="648"/>
    <lineage>
        <taxon>Bacteria</taxon>
        <taxon>Pseudomonadati</taxon>
        <taxon>Pseudomonadota</taxon>
        <taxon>Gammaproteobacteria</taxon>
        <taxon>Aeromonadales</taxon>
        <taxon>Aeromonadaceae</taxon>
        <taxon>Aeromonas</taxon>
    </lineage>
</organism>
<dbReference type="RefSeq" id="WP_119196901.1">
    <property type="nucleotide sequence ID" value="NZ_BPNC01000024.1"/>
</dbReference>
<evidence type="ECO:0000313" key="2">
    <source>
        <dbReference type="Proteomes" id="UP000266778"/>
    </source>
</evidence>
<dbReference type="AlphaFoldDB" id="A0A3S7P3Q1"/>
<reference evidence="1" key="1">
    <citation type="journal article" date="2019" name="J Environ">
        <title>Genetic characterization and potential molecular dissemination mechanism of tet (31) gene in Aeromonas caviae from an oxytetracycline wastewater treatment system.</title>
        <authorList>
            <person name="Shi Y."/>
            <person name="Tian Z."/>
            <person name="Leclercq S.O."/>
            <person name="Zhang H."/>
            <person name="Yang M."/>
            <person name="Zhang Y."/>
        </authorList>
    </citation>
    <scope>NUCLEOTIDE SEQUENCE</scope>
    <source>
        <strain evidence="1">T25-39</strain>
    </source>
</reference>
<accession>A0A3S7P3Q1</accession>